<dbReference type="CDD" id="cd01392">
    <property type="entry name" value="HTH_LacI"/>
    <property type="match status" value="1"/>
</dbReference>
<keyword evidence="3" id="KW-0804">Transcription</keyword>
<evidence type="ECO:0000256" key="1">
    <source>
        <dbReference type="ARBA" id="ARBA00023015"/>
    </source>
</evidence>
<keyword evidence="6" id="KW-1185">Reference proteome</keyword>
<dbReference type="RefSeq" id="WP_349639372.1">
    <property type="nucleotide sequence ID" value="NZ_CP090958.1"/>
</dbReference>
<evidence type="ECO:0000259" key="4">
    <source>
        <dbReference type="SMART" id="SM00354"/>
    </source>
</evidence>
<dbReference type="SUPFAM" id="SSF53822">
    <property type="entry name" value="Periplasmic binding protein-like I"/>
    <property type="match status" value="1"/>
</dbReference>
<dbReference type="SMART" id="SM00354">
    <property type="entry name" value="HTH_LACI"/>
    <property type="match status" value="1"/>
</dbReference>
<evidence type="ECO:0000256" key="3">
    <source>
        <dbReference type="ARBA" id="ARBA00023163"/>
    </source>
</evidence>
<sequence length="337" mass="35069">MATVSRVLRDKPGVSESTRQAVLAALDVLGYARPTSPVEANPVVGIVAPGFTVYWHDPWFQLRQELVRALQNAVCLPVVVHVPHDSDYRSTTHAGRNSSSPTSPLDQLLLRGVNGIVWIGDTGATETLTELVAADIPRLVVGTAAEPGVSRMAVDLGAAIDLAVKHLAQLGHRQLGLSIAADPLSSAAVQAFRRSVAGRLHIAGTRAQAPVVTSPHGMEAGAQAASTLLRAGCSALITGAPSLTMGALQAARSLGVSVPDQLSILGVGDVDGGTMTDPALTMITPPWRFMAEAAVTDILGQIERQTTGPGVVLPEAAELSYQAELVLRASTAPPPRR</sequence>
<evidence type="ECO:0000256" key="2">
    <source>
        <dbReference type="ARBA" id="ARBA00023125"/>
    </source>
</evidence>
<keyword evidence="2 5" id="KW-0238">DNA-binding</keyword>
<evidence type="ECO:0000313" key="5">
    <source>
        <dbReference type="EMBL" id="WGW12569.1"/>
    </source>
</evidence>
<organism evidence="5 6">
    <name type="scientific">Saxibacter everestensis</name>
    <dbReference type="NCBI Taxonomy" id="2909229"/>
    <lineage>
        <taxon>Bacteria</taxon>
        <taxon>Bacillati</taxon>
        <taxon>Actinomycetota</taxon>
        <taxon>Actinomycetes</taxon>
        <taxon>Micrococcales</taxon>
        <taxon>Brevibacteriaceae</taxon>
        <taxon>Saxibacter</taxon>
    </lineage>
</organism>
<name>A0ABY8QW16_9MICO</name>
<dbReference type="Pfam" id="PF13377">
    <property type="entry name" value="Peripla_BP_3"/>
    <property type="match status" value="1"/>
</dbReference>
<dbReference type="Pfam" id="PF00356">
    <property type="entry name" value="LacI"/>
    <property type="match status" value="1"/>
</dbReference>
<feature type="domain" description="HTH lacI-type" evidence="4">
    <location>
        <begin position="1"/>
        <end position="53"/>
    </location>
</feature>
<dbReference type="PANTHER" id="PTHR30146">
    <property type="entry name" value="LACI-RELATED TRANSCRIPTIONAL REPRESSOR"/>
    <property type="match status" value="1"/>
</dbReference>
<dbReference type="InterPro" id="IPR028082">
    <property type="entry name" value="Peripla_BP_I"/>
</dbReference>
<reference evidence="5 6" key="1">
    <citation type="submission" date="2023-05" db="EMBL/GenBank/DDBJ databases">
        <title>Lithophilousrod everest ZFBP1038 complete genpme.</title>
        <authorList>
            <person name="Tian M."/>
        </authorList>
    </citation>
    <scope>NUCLEOTIDE SEQUENCE [LARGE SCALE GENOMIC DNA]</scope>
    <source>
        <strain evidence="5 6">ZFBP1038</strain>
    </source>
</reference>
<evidence type="ECO:0000313" key="6">
    <source>
        <dbReference type="Proteomes" id="UP001209083"/>
    </source>
</evidence>
<dbReference type="EMBL" id="CP090958">
    <property type="protein sequence ID" value="WGW12569.1"/>
    <property type="molecule type" value="Genomic_DNA"/>
</dbReference>
<dbReference type="Proteomes" id="UP001209083">
    <property type="component" value="Chromosome"/>
</dbReference>
<dbReference type="InterPro" id="IPR000843">
    <property type="entry name" value="HTH_LacI"/>
</dbReference>
<dbReference type="InterPro" id="IPR046335">
    <property type="entry name" value="LacI/GalR-like_sensor"/>
</dbReference>
<dbReference type="GO" id="GO:0003677">
    <property type="term" value="F:DNA binding"/>
    <property type="evidence" value="ECO:0007669"/>
    <property type="project" value="UniProtKB-KW"/>
</dbReference>
<accession>A0ABY8QW16</accession>
<dbReference type="Gene3D" id="1.10.260.40">
    <property type="entry name" value="lambda repressor-like DNA-binding domains"/>
    <property type="match status" value="1"/>
</dbReference>
<dbReference type="Gene3D" id="3.40.50.2300">
    <property type="match status" value="2"/>
</dbReference>
<keyword evidence="1" id="KW-0805">Transcription regulation</keyword>
<proteinExistence type="predicted"/>
<gene>
    <name evidence="5" type="ORF">LWF01_02025</name>
</gene>
<dbReference type="SUPFAM" id="SSF47413">
    <property type="entry name" value="lambda repressor-like DNA-binding domains"/>
    <property type="match status" value="1"/>
</dbReference>
<dbReference type="InterPro" id="IPR010982">
    <property type="entry name" value="Lambda_DNA-bd_dom_sf"/>
</dbReference>
<dbReference type="PANTHER" id="PTHR30146:SF153">
    <property type="entry name" value="LACTOSE OPERON REPRESSOR"/>
    <property type="match status" value="1"/>
</dbReference>
<protein>
    <submittedName>
        <fullName evidence="5">LacI family DNA-binding transcriptional regulator</fullName>
    </submittedName>
</protein>